<dbReference type="PANTHER" id="PTHR43485">
    <property type="entry name" value="HYDROGENASE-4 COMPONENT G"/>
    <property type="match status" value="1"/>
</dbReference>
<dbReference type="Proteomes" id="UP000480684">
    <property type="component" value="Unassembled WGS sequence"/>
</dbReference>
<feature type="domain" description="NADH-quinone oxidoreductase subunit D" evidence="3">
    <location>
        <begin position="276"/>
        <end position="430"/>
    </location>
</feature>
<dbReference type="SUPFAM" id="SSF143243">
    <property type="entry name" value="Nqo5-like"/>
    <property type="match status" value="1"/>
</dbReference>
<keyword evidence="1" id="KW-0560">Oxidoreductase</keyword>
<dbReference type="Gene3D" id="1.10.645.10">
    <property type="entry name" value="Cytochrome-c3 Hydrogenase, chain B"/>
    <property type="match status" value="1"/>
</dbReference>
<accession>A0A7C9QY95</accession>
<dbReference type="GO" id="GO:0016651">
    <property type="term" value="F:oxidoreductase activity, acting on NAD(P)H"/>
    <property type="evidence" value="ECO:0007669"/>
    <property type="project" value="InterPro"/>
</dbReference>
<feature type="domain" description="NADH-quinone oxidoreductase subunit D" evidence="3">
    <location>
        <begin position="431"/>
        <end position="502"/>
    </location>
</feature>
<dbReference type="GO" id="GO:0016151">
    <property type="term" value="F:nickel cation binding"/>
    <property type="evidence" value="ECO:0007669"/>
    <property type="project" value="InterPro"/>
</dbReference>
<dbReference type="Pfam" id="PF00374">
    <property type="entry name" value="NiFeSe_Hases"/>
    <property type="match status" value="1"/>
</dbReference>
<keyword evidence="2" id="KW-0479">Metal-binding</keyword>
<gene>
    <name evidence="4" type="ORF">G4223_19270</name>
</gene>
<comment type="caution">
    <text evidence="4">The sequence shown here is derived from an EMBL/GenBank/DDBJ whole genome shotgun (WGS) entry which is preliminary data.</text>
</comment>
<evidence type="ECO:0000256" key="2">
    <source>
        <dbReference type="PIRSR" id="PIRSR601501-1"/>
    </source>
</evidence>
<evidence type="ECO:0000313" key="4">
    <source>
        <dbReference type="EMBL" id="NFV82256.1"/>
    </source>
</evidence>
<dbReference type="InterPro" id="IPR037232">
    <property type="entry name" value="NADH_quin_OxRdtase_su_C/D-like"/>
</dbReference>
<proteinExistence type="predicted"/>
<dbReference type="RefSeq" id="WP_163683110.1">
    <property type="nucleotide sequence ID" value="NZ_JAAIYP010000047.1"/>
</dbReference>
<evidence type="ECO:0000256" key="1">
    <source>
        <dbReference type="ARBA" id="ARBA00023002"/>
    </source>
</evidence>
<dbReference type="AlphaFoldDB" id="A0A7C9QY95"/>
<dbReference type="InterPro" id="IPR029014">
    <property type="entry name" value="NiFe-Hase_large"/>
</dbReference>
<dbReference type="InterPro" id="IPR052197">
    <property type="entry name" value="ComplexI_49kDa-like"/>
</dbReference>
<dbReference type="EMBL" id="JAAIYP010000047">
    <property type="protein sequence ID" value="NFV82256.1"/>
    <property type="molecule type" value="Genomic_DNA"/>
</dbReference>
<feature type="binding site" evidence="2">
    <location>
        <position position="192"/>
    </location>
    <ligand>
        <name>Mg(2+)</name>
        <dbReference type="ChEBI" id="CHEBI:18420"/>
    </ligand>
</feature>
<keyword evidence="5" id="KW-1185">Reference proteome</keyword>
<protein>
    <submittedName>
        <fullName evidence="4">Hydrogenase expression protein HypE</fullName>
    </submittedName>
</protein>
<dbReference type="PANTHER" id="PTHR43485:SF1">
    <property type="entry name" value="FORMATE HYDROGENLYASE SUBUNIT 5-RELATED"/>
    <property type="match status" value="1"/>
</dbReference>
<sequence length="505" mass="55331">MLGHVSLLDFLSVGRQVAGHKPWPRFQLDLPGWRAFEDRLSAADWVLMAEWAEPGEVHALFRDDENGDIAVVSHPCVNQRFVGLGKRRPGAIRMERAIHDLYGLAPQGLADQRAWLDHGRWQVKHPLGSPRTYEDGPHRYRFREALGDGLHQIPVGPVHAGIIEPGHFRFHAQGETVVRLEERLGYVHKGVEGVVQGKSLAEAMRVVGRVSGDSTVAYALATAHAAEAALAVEVPPRARYLRALMAELERIANHLGDIGAICNDAAFVIMLSHLSVLREKVLRANATCFGHRLLMDRIVPGGVAADLEPPCRAALGKMLHEVGKDFRRAMALYEETPSLLDRTTGTGIVTGALVHRFGAGGFVGRASSRGHDARKTPGYPPYDDLDFTIPVRAEGDVHSRVLIRAEEVRESLRLIEQILTHMPTGAIAVEVPVGAGEGIGIVEGFRGEIVVSLKLSEAGKVVRLHPHDPSWFQWPLLEAAIEGNIVADFPIINKSFNCSYSGHDL</sequence>
<dbReference type="Pfam" id="PF00346">
    <property type="entry name" value="Complex1_49kDa"/>
    <property type="match status" value="2"/>
</dbReference>
<evidence type="ECO:0000313" key="5">
    <source>
        <dbReference type="Proteomes" id="UP000480684"/>
    </source>
</evidence>
<dbReference type="SUPFAM" id="SSF56762">
    <property type="entry name" value="HydB/Nqo4-like"/>
    <property type="match status" value="1"/>
</dbReference>
<organism evidence="4 5">
    <name type="scientific">Magnetospirillum aberrantis SpK</name>
    <dbReference type="NCBI Taxonomy" id="908842"/>
    <lineage>
        <taxon>Bacteria</taxon>
        <taxon>Pseudomonadati</taxon>
        <taxon>Pseudomonadota</taxon>
        <taxon>Alphaproteobacteria</taxon>
        <taxon>Rhodospirillales</taxon>
        <taxon>Rhodospirillaceae</taxon>
        <taxon>Magnetospirillum</taxon>
    </lineage>
</organism>
<name>A0A7C9QY95_9PROT</name>
<dbReference type="GO" id="GO:0051287">
    <property type="term" value="F:NAD binding"/>
    <property type="evidence" value="ECO:0007669"/>
    <property type="project" value="InterPro"/>
</dbReference>
<keyword evidence="2" id="KW-0460">Magnesium</keyword>
<dbReference type="InterPro" id="IPR001135">
    <property type="entry name" value="NADH_Q_OxRdtase_suD"/>
</dbReference>
<dbReference type="GO" id="GO:0048038">
    <property type="term" value="F:quinone binding"/>
    <property type="evidence" value="ECO:0007669"/>
    <property type="project" value="InterPro"/>
</dbReference>
<dbReference type="InterPro" id="IPR001501">
    <property type="entry name" value="Ni-dep_hyd_lsu"/>
</dbReference>
<evidence type="ECO:0000259" key="3">
    <source>
        <dbReference type="Pfam" id="PF00346"/>
    </source>
</evidence>
<reference evidence="4 5" key="1">
    <citation type="submission" date="2020-02" db="EMBL/GenBank/DDBJ databases">
        <authorList>
            <person name="Dziuba M."/>
            <person name="Kuznetsov B."/>
            <person name="Mardanov A."/>
            <person name="Ravin N."/>
            <person name="Grouzdev D."/>
        </authorList>
    </citation>
    <scope>NUCLEOTIDE SEQUENCE [LARGE SCALE GENOMIC DNA]</scope>
    <source>
        <strain evidence="4 5">SpK</strain>
    </source>
</reference>